<evidence type="ECO:0000259" key="19">
    <source>
        <dbReference type="PROSITE" id="PS51007"/>
    </source>
</evidence>
<dbReference type="PIRSF" id="PIRSF038455">
    <property type="entry name" value="SoxA"/>
    <property type="match status" value="1"/>
</dbReference>
<dbReference type="OrthoDB" id="7916986at2"/>
<dbReference type="GO" id="GO:0016669">
    <property type="term" value="F:oxidoreductase activity, acting on a sulfur group of donors, cytochrome as acceptor"/>
    <property type="evidence" value="ECO:0007669"/>
    <property type="project" value="InterPro"/>
</dbReference>
<dbReference type="RefSeq" id="WP_097174548.1">
    <property type="nucleotide sequence ID" value="NZ_JAJGNR010000005.1"/>
</dbReference>
<dbReference type="GO" id="GO:0020037">
    <property type="term" value="F:heme binding"/>
    <property type="evidence" value="ECO:0007669"/>
    <property type="project" value="InterPro"/>
</dbReference>
<keyword evidence="4 14" id="KW-0349">Heme</keyword>
<keyword evidence="6 14" id="KW-0479">Metal-binding</keyword>
<feature type="active site" description="Cysteine persulfide intermediate" evidence="15">
    <location>
        <position position="245"/>
    </location>
</feature>
<feature type="binding site" description="covalent" evidence="16">
    <location>
        <position position="203"/>
    </location>
    <ligand>
        <name>heme c</name>
        <dbReference type="ChEBI" id="CHEBI:61717"/>
        <label>2</label>
    </ligand>
</feature>
<dbReference type="InterPro" id="IPR009056">
    <property type="entry name" value="Cyt_c-like_dom"/>
</dbReference>
<keyword evidence="5 14" id="KW-0808">Transferase</keyword>
<evidence type="ECO:0000256" key="12">
    <source>
        <dbReference type="ARBA" id="ARBA00048077"/>
    </source>
</evidence>
<dbReference type="PROSITE" id="PS51007">
    <property type="entry name" value="CYTC"/>
    <property type="match status" value="1"/>
</dbReference>
<gene>
    <name evidence="20" type="ORF">SAMN05421512_104103</name>
</gene>
<comment type="catalytic activity">
    <reaction evidence="13 14">
        <text>S-sulfanyl-L-cysteinyl-[SoxY protein] + thiosulfate + 2 Fe(III)-[cytochrome c] = S-(2-sulfodisulfanyl)-L-cysteinyl-[SoxY protein] + 2 Fe(II)-[cytochrome c] + 2 H(+)</text>
        <dbReference type="Rhea" id="RHEA:51224"/>
        <dbReference type="Rhea" id="RHEA-COMP:10350"/>
        <dbReference type="Rhea" id="RHEA-COMP:14399"/>
        <dbReference type="Rhea" id="RHEA-COMP:14689"/>
        <dbReference type="Rhea" id="RHEA-COMP:14690"/>
        <dbReference type="ChEBI" id="CHEBI:15378"/>
        <dbReference type="ChEBI" id="CHEBI:29033"/>
        <dbReference type="ChEBI" id="CHEBI:29034"/>
        <dbReference type="ChEBI" id="CHEBI:33542"/>
        <dbReference type="ChEBI" id="CHEBI:61963"/>
        <dbReference type="ChEBI" id="CHEBI:140664"/>
        <dbReference type="EC" id="2.8.5.2"/>
    </reaction>
</comment>
<comment type="cofactor">
    <cofactor evidence="16">
        <name>heme</name>
        <dbReference type="ChEBI" id="CHEBI:30413"/>
    </cofactor>
    <text evidence="16">Binds 2 heme groups per subunit.</text>
</comment>
<dbReference type="InterPro" id="IPR036909">
    <property type="entry name" value="Cyt_c-like_dom_sf"/>
</dbReference>
<evidence type="ECO:0000256" key="6">
    <source>
        <dbReference type="ARBA" id="ARBA00022723"/>
    </source>
</evidence>
<reference evidence="20 21" key="1">
    <citation type="submission" date="2017-08" db="EMBL/GenBank/DDBJ databases">
        <authorList>
            <person name="de Groot N.N."/>
        </authorList>
    </citation>
    <scope>NUCLEOTIDE SEQUENCE [LARGE SCALE GENOMIC DNA]</scope>
    <source>
        <strain evidence="20 21">USBA 352</strain>
    </source>
</reference>
<evidence type="ECO:0000256" key="1">
    <source>
        <dbReference type="ARBA" id="ARBA00004418"/>
    </source>
</evidence>
<evidence type="ECO:0000256" key="2">
    <source>
        <dbReference type="ARBA" id="ARBA00011530"/>
    </source>
</evidence>
<dbReference type="Pfam" id="PF21342">
    <property type="entry name" value="SoxA-TsdA_cyt-c"/>
    <property type="match status" value="2"/>
</dbReference>
<keyword evidence="21" id="KW-1185">Reference proteome</keyword>
<feature type="binding site" description="axial binding residue" evidence="17">
    <location>
        <position position="204"/>
    </location>
    <ligand>
        <name>heme c</name>
        <dbReference type="ChEBI" id="CHEBI:61717"/>
        <label>2</label>
    </ligand>
    <ligandPart>
        <name>Fe</name>
        <dbReference type="ChEBI" id="CHEBI:18248"/>
    </ligandPart>
</feature>
<dbReference type="GO" id="GO:0046872">
    <property type="term" value="F:metal ion binding"/>
    <property type="evidence" value="ECO:0007669"/>
    <property type="project" value="UniProtKB-KW"/>
</dbReference>
<evidence type="ECO:0000256" key="16">
    <source>
        <dbReference type="PIRSR" id="PIRSR038455-2"/>
    </source>
</evidence>
<comment type="subunit">
    <text evidence="2 14">Heterodimer of SoxA and SoxX.</text>
</comment>
<evidence type="ECO:0000256" key="15">
    <source>
        <dbReference type="PIRSR" id="PIRSR038455-1"/>
    </source>
</evidence>
<feature type="binding site" description="covalent" evidence="16">
    <location>
        <position position="101"/>
    </location>
    <ligand>
        <name>heme c</name>
        <dbReference type="ChEBI" id="CHEBI:61717"/>
        <label>1</label>
    </ligand>
</feature>
<dbReference type="STRING" id="538381.GCA_001696535_00291"/>
<dbReference type="FunFam" id="1.10.760.10:FF:000030">
    <property type="entry name" value="L-cysteine S-thiosulfotransferase subunit SoxA"/>
    <property type="match status" value="1"/>
</dbReference>
<comment type="catalytic activity">
    <reaction evidence="12 14">
        <text>L-cysteinyl-[SoxY protein] + thiosulfate + 2 Fe(III)-[cytochrome c] = S-sulfosulfanyl-L-cysteinyl-[SoxY protein] + 2 Fe(II)-[cytochrome c] + 2 H(+)</text>
        <dbReference type="Rhea" id="RHEA:56720"/>
        <dbReference type="Rhea" id="RHEA-COMP:10350"/>
        <dbReference type="Rhea" id="RHEA-COMP:14328"/>
        <dbReference type="Rhea" id="RHEA-COMP:14399"/>
        <dbReference type="Rhea" id="RHEA-COMP:14691"/>
        <dbReference type="ChEBI" id="CHEBI:15378"/>
        <dbReference type="ChEBI" id="CHEBI:29033"/>
        <dbReference type="ChEBI" id="CHEBI:29034"/>
        <dbReference type="ChEBI" id="CHEBI:29950"/>
        <dbReference type="ChEBI" id="CHEBI:33542"/>
        <dbReference type="ChEBI" id="CHEBI:139321"/>
        <dbReference type="EC" id="2.8.5.2"/>
    </reaction>
</comment>
<feature type="binding site" evidence="16">
    <location>
        <position position="241"/>
    </location>
    <ligand>
        <name>substrate</name>
    </ligand>
</feature>
<proteinExistence type="inferred from homology"/>
<dbReference type="InterPro" id="IPR025710">
    <property type="entry name" value="SoxA"/>
</dbReference>
<dbReference type="EMBL" id="OBML01000004">
    <property type="protein sequence ID" value="SOC03372.1"/>
    <property type="molecule type" value="Genomic_DNA"/>
</dbReference>
<dbReference type="Proteomes" id="UP000219331">
    <property type="component" value="Unassembled WGS sequence"/>
</dbReference>
<protein>
    <recommendedName>
        <fullName evidence="14">SoxAX cytochrome complex subunit A</fullName>
        <ecNumber evidence="14">2.8.5.2</ecNumber>
    </recommendedName>
    <alternativeName>
        <fullName evidence="14">Protein SoxA</fullName>
    </alternativeName>
    <alternativeName>
        <fullName evidence="14">Sulfur oxidizing protein A</fullName>
    </alternativeName>
    <alternativeName>
        <fullName evidence="14">Thiosulfate-oxidizing multienzyme system protein SoxA</fullName>
    </alternativeName>
</protein>
<keyword evidence="10 14" id="KW-0408">Iron</keyword>
<dbReference type="EC" id="2.8.5.2" evidence="14"/>
<evidence type="ECO:0000256" key="14">
    <source>
        <dbReference type="PIRNR" id="PIRNR038455"/>
    </source>
</evidence>
<feature type="signal peptide" evidence="18">
    <location>
        <begin position="1"/>
        <end position="19"/>
    </location>
</feature>
<feature type="binding site" description="covalent" evidence="16">
    <location>
        <position position="200"/>
    </location>
    <ligand>
        <name>heme c</name>
        <dbReference type="ChEBI" id="CHEBI:61717"/>
        <label>2</label>
    </ligand>
</feature>
<evidence type="ECO:0000313" key="21">
    <source>
        <dbReference type="Proteomes" id="UP000219331"/>
    </source>
</evidence>
<evidence type="ECO:0000256" key="17">
    <source>
        <dbReference type="PIRSR" id="PIRSR038455-3"/>
    </source>
</evidence>
<dbReference type="SUPFAM" id="SSF46626">
    <property type="entry name" value="Cytochrome c"/>
    <property type="match status" value="2"/>
</dbReference>
<feature type="domain" description="Cytochrome c" evidence="19">
    <location>
        <begin position="78"/>
        <end position="164"/>
    </location>
</feature>
<dbReference type="AlphaFoldDB" id="A0A285S8L7"/>
<evidence type="ECO:0000256" key="8">
    <source>
        <dbReference type="ARBA" id="ARBA00022764"/>
    </source>
</evidence>
<evidence type="ECO:0000256" key="10">
    <source>
        <dbReference type="ARBA" id="ARBA00023004"/>
    </source>
</evidence>
<evidence type="ECO:0000256" key="7">
    <source>
        <dbReference type="ARBA" id="ARBA00022729"/>
    </source>
</evidence>
<feature type="binding site" description="axial binding residue" evidence="17">
    <location>
        <position position="245"/>
    </location>
    <ligand>
        <name>heme c</name>
        <dbReference type="ChEBI" id="CHEBI:61717"/>
        <label>2</label>
    </ligand>
    <ligandPart>
        <name>Fe</name>
        <dbReference type="ChEBI" id="CHEBI:18248"/>
    </ligandPart>
</feature>
<evidence type="ECO:0000256" key="13">
    <source>
        <dbReference type="ARBA" id="ARBA00048423"/>
    </source>
</evidence>
<keyword evidence="9 14" id="KW-0249">Electron transport</keyword>
<dbReference type="GO" id="GO:0009055">
    <property type="term" value="F:electron transfer activity"/>
    <property type="evidence" value="ECO:0007669"/>
    <property type="project" value="InterPro"/>
</dbReference>
<evidence type="ECO:0000256" key="9">
    <source>
        <dbReference type="ARBA" id="ARBA00022982"/>
    </source>
</evidence>
<feature type="binding site" description="axial binding residue" evidence="17">
    <location>
        <position position="136"/>
    </location>
    <ligand>
        <name>heme c</name>
        <dbReference type="ChEBI" id="CHEBI:61717"/>
        <label>1</label>
    </ligand>
    <ligandPart>
        <name>Fe</name>
        <dbReference type="ChEBI" id="CHEBI:18248"/>
    </ligandPart>
</feature>
<feature type="chain" id="PRO_5012538220" description="SoxAX cytochrome complex subunit A" evidence="18">
    <location>
        <begin position="20"/>
        <end position="284"/>
    </location>
</feature>
<dbReference type="Gene3D" id="1.10.760.10">
    <property type="entry name" value="Cytochrome c-like domain"/>
    <property type="match status" value="2"/>
</dbReference>
<evidence type="ECO:0000256" key="3">
    <source>
        <dbReference type="ARBA" id="ARBA00022448"/>
    </source>
</evidence>
<comment type="subcellular location">
    <subcellularLocation>
        <location evidence="1 14">Periplasm</location>
    </subcellularLocation>
</comment>
<keyword evidence="8 14" id="KW-0574">Periplasm</keyword>
<evidence type="ECO:0000256" key="11">
    <source>
        <dbReference type="ARBA" id="ARBA00025746"/>
    </source>
</evidence>
<evidence type="ECO:0000256" key="4">
    <source>
        <dbReference type="ARBA" id="ARBA00022617"/>
    </source>
</evidence>
<sequence length="284" mass="30983">MKKLAGTLIAGTAAVAVLATGAAIGDETEMPSIDGTTIVTRVAPPEGHPLSEVISGFEFRTKETQDLELDDFNNPGFLMVEQGETLWSTVEGSAGKSCESCHGDASESMKGVRASMPKWNEAAGKPMALEQYVNACRTERMGADAWKWESDQMLGMTAYVGLQSRGMPVALDLKAGAMQSWWDKGKEIYYTRSGQLDLACASCHESNYGNYIRADHLSQGQSNGFPTYRLKWQKMGSLHRRLKGCMADVRAEPYDVGSDEFVALETYLAWRGTGLSVETPAVRN</sequence>
<comment type="similarity">
    <text evidence="11 14">Belongs to the SoxA family.</text>
</comment>
<evidence type="ECO:0000313" key="20">
    <source>
        <dbReference type="EMBL" id="SOC03372.1"/>
    </source>
</evidence>
<feature type="binding site" description="covalent" evidence="16">
    <location>
        <position position="98"/>
    </location>
    <ligand>
        <name>heme c</name>
        <dbReference type="ChEBI" id="CHEBI:61717"/>
        <label>1</label>
    </ligand>
</feature>
<dbReference type="GO" id="GO:0070069">
    <property type="term" value="C:cytochrome complex"/>
    <property type="evidence" value="ECO:0007669"/>
    <property type="project" value="InterPro"/>
</dbReference>
<keyword evidence="7 18" id="KW-0732">Signal</keyword>
<dbReference type="GO" id="GO:0019417">
    <property type="term" value="P:sulfur oxidation"/>
    <property type="evidence" value="ECO:0007669"/>
    <property type="project" value="InterPro"/>
</dbReference>
<feature type="binding site" description="axial binding residue" evidence="17">
    <location>
        <position position="102"/>
    </location>
    <ligand>
        <name>heme c</name>
        <dbReference type="ChEBI" id="CHEBI:61717"/>
        <label>1</label>
    </ligand>
    <ligandPart>
        <name>Fe</name>
        <dbReference type="ChEBI" id="CHEBI:18248"/>
    </ligandPart>
</feature>
<keyword evidence="3 14" id="KW-0813">Transport</keyword>
<dbReference type="NCBIfam" id="TIGR04484">
    <property type="entry name" value="thiosulf_SoxA"/>
    <property type="match status" value="1"/>
</dbReference>
<organism evidence="20 21">
    <name type="scientific">Stappia indica</name>
    <dbReference type="NCBI Taxonomy" id="538381"/>
    <lineage>
        <taxon>Bacteria</taxon>
        <taxon>Pseudomonadati</taxon>
        <taxon>Pseudomonadota</taxon>
        <taxon>Alphaproteobacteria</taxon>
        <taxon>Hyphomicrobiales</taxon>
        <taxon>Stappiaceae</taxon>
        <taxon>Stappia</taxon>
    </lineage>
</organism>
<dbReference type="GO" id="GO:0016740">
    <property type="term" value="F:transferase activity"/>
    <property type="evidence" value="ECO:0007669"/>
    <property type="project" value="UniProtKB-KW"/>
</dbReference>
<dbReference type="GO" id="GO:0042597">
    <property type="term" value="C:periplasmic space"/>
    <property type="evidence" value="ECO:0007669"/>
    <property type="project" value="UniProtKB-SubCell"/>
</dbReference>
<evidence type="ECO:0000256" key="18">
    <source>
        <dbReference type="SAM" id="SignalP"/>
    </source>
</evidence>
<name>A0A285S8L7_9HYPH</name>
<evidence type="ECO:0000256" key="5">
    <source>
        <dbReference type="ARBA" id="ARBA00022679"/>
    </source>
</evidence>
<accession>A0A285S8L7</accession>